<dbReference type="KEGG" id="pog:Pogu_1650"/>
<reference evidence="1 2" key="1">
    <citation type="journal article" date="2012" name="Stand. Genomic Sci.">
        <title>Complete genome sequence of Pyrobaculum oguniense.</title>
        <authorList>
            <person name="Bernick D.L."/>
            <person name="Karplus K."/>
            <person name="Lui L.M."/>
            <person name="Coker J.K."/>
            <person name="Murphy J.N."/>
            <person name="Chan P.P."/>
            <person name="Cozen A.E."/>
            <person name="Lowe T.M."/>
        </authorList>
    </citation>
    <scope>NUCLEOTIDE SEQUENCE [LARGE SCALE GENOMIC DNA]</scope>
    <source>
        <strain evidence="1 2">TE7</strain>
    </source>
</reference>
<keyword evidence="2" id="KW-1185">Reference proteome</keyword>
<name>H6QAQ1_PYROT</name>
<dbReference type="AlphaFoldDB" id="H6QAQ1"/>
<organism evidence="1 2">
    <name type="scientific">Pyrobaculum oguniense (strain DSM 13380 / JCM 10595 / TE7)</name>
    <dbReference type="NCBI Taxonomy" id="698757"/>
    <lineage>
        <taxon>Archaea</taxon>
        <taxon>Thermoproteota</taxon>
        <taxon>Thermoprotei</taxon>
        <taxon>Thermoproteales</taxon>
        <taxon>Thermoproteaceae</taxon>
        <taxon>Pyrobaculum</taxon>
    </lineage>
</organism>
<sequence length="70" mass="8462">MSTTITISRETKEILEVLKGSKTWDEFLREVAQELVKRRREEARRALAQLLDSEYLGRAEWTRYRYRRGD</sequence>
<gene>
    <name evidence="1" type="ordered locus">Pogu_1650</name>
</gene>
<dbReference type="STRING" id="698757.Pogu_1650"/>
<dbReference type="HOGENOM" id="CLU_191937_0_0_2"/>
<evidence type="ECO:0008006" key="3">
    <source>
        <dbReference type="Google" id="ProtNLM"/>
    </source>
</evidence>
<proteinExistence type="predicted"/>
<dbReference type="Proteomes" id="UP000009062">
    <property type="component" value="Chromosome"/>
</dbReference>
<evidence type="ECO:0000313" key="2">
    <source>
        <dbReference type="Proteomes" id="UP000009062"/>
    </source>
</evidence>
<dbReference type="eggNOG" id="arCOG07247">
    <property type="taxonomic scope" value="Archaea"/>
</dbReference>
<evidence type="ECO:0000313" key="1">
    <source>
        <dbReference type="EMBL" id="AFA39677.1"/>
    </source>
</evidence>
<dbReference type="EMBL" id="CP003316">
    <property type="protein sequence ID" value="AFA39677.1"/>
    <property type="molecule type" value="Genomic_DNA"/>
</dbReference>
<protein>
    <recommendedName>
        <fullName evidence="3">VapB-type antitoxin</fullName>
    </recommendedName>
</protein>
<accession>H6QAQ1</accession>